<comment type="caution">
    <text evidence="1">The sequence shown here is derived from an EMBL/GenBank/DDBJ whole genome shotgun (WGS) entry which is preliminary data.</text>
</comment>
<proteinExistence type="predicted"/>
<accession>A0AAN8MIZ8</accession>
<keyword evidence="2" id="KW-1185">Reference proteome</keyword>
<dbReference type="AlphaFoldDB" id="A0AAN8MIZ8"/>
<protein>
    <submittedName>
        <fullName evidence="1">Uncharacterized protein</fullName>
    </submittedName>
</protein>
<dbReference type="EMBL" id="JAVHNR010000011">
    <property type="protein sequence ID" value="KAK6330627.1"/>
    <property type="molecule type" value="Genomic_DNA"/>
</dbReference>
<evidence type="ECO:0000313" key="2">
    <source>
        <dbReference type="Proteomes" id="UP001313282"/>
    </source>
</evidence>
<reference evidence="1 2" key="1">
    <citation type="submission" date="2019-10" db="EMBL/GenBank/DDBJ databases">
        <authorList>
            <person name="Palmer J.M."/>
        </authorList>
    </citation>
    <scope>NUCLEOTIDE SEQUENCE [LARGE SCALE GENOMIC DNA]</scope>
    <source>
        <strain evidence="1 2">TWF718</strain>
    </source>
</reference>
<dbReference type="Proteomes" id="UP001313282">
    <property type="component" value="Unassembled WGS sequence"/>
</dbReference>
<name>A0AAN8MIZ8_9PEZI</name>
<sequence length="171" mass="20208">MNSLTHLQQVLADRRRRGEHRTIYKNLDPLDRREARNTNLDGGALSGGSGRLYIPDHYRDIQYTAKWYTIYQAVKDMQLVPGRSILLGLKKTAEDRVEELEETLDSIGQFEDCKDEAMRDKYNSRIDIIRWKIKYFKRTILDAQEMLDMHDVESMYIDLPVGQDDWWVPLK</sequence>
<gene>
    <name evidence="1" type="ORF">TWF718_002824</name>
</gene>
<evidence type="ECO:0000313" key="1">
    <source>
        <dbReference type="EMBL" id="KAK6330627.1"/>
    </source>
</evidence>
<organism evidence="1 2">
    <name type="scientific">Orbilia javanica</name>
    <dbReference type="NCBI Taxonomy" id="47235"/>
    <lineage>
        <taxon>Eukaryota</taxon>
        <taxon>Fungi</taxon>
        <taxon>Dikarya</taxon>
        <taxon>Ascomycota</taxon>
        <taxon>Pezizomycotina</taxon>
        <taxon>Orbiliomycetes</taxon>
        <taxon>Orbiliales</taxon>
        <taxon>Orbiliaceae</taxon>
        <taxon>Orbilia</taxon>
    </lineage>
</organism>